<keyword evidence="4" id="KW-1185">Reference proteome</keyword>
<dbReference type="Proteomes" id="UP001501624">
    <property type="component" value="Unassembled WGS sequence"/>
</dbReference>
<dbReference type="InterPro" id="IPR029069">
    <property type="entry name" value="HotDog_dom_sf"/>
</dbReference>
<dbReference type="InterPro" id="IPR002539">
    <property type="entry name" value="MaoC-like_dom"/>
</dbReference>
<evidence type="ECO:0000256" key="1">
    <source>
        <dbReference type="ARBA" id="ARBA00005254"/>
    </source>
</evidence>
<name>A0ABP7IUZ1_9PSEU</name>
<dbReference type="SUPFAM" id="SSF54637">
    <property type="entry name" value="Thioesterase/thiol ester dehydrase-isomerase"/>
    <property type="match status" value="1"/>
</dbReference>
<evidence type="ECO:0000313" key="4">
    <source>
        <dbReference type="Proteomes" id="UP001501624"/>
    </source>
</evidence>
<reference evidence="4" key="1">
    <citation type="journal article" date="2019" name="Int. J. Syst. Evol. Microbiol.">
        <title>The Global Catalogue of Microorganisms (GCM) 10K type strain sequencing project: providing services to taxonomists for standard genome sequencing and annotation.</title>
        <authorList>
            <consortium name="The Broad Institute Genomics Platform"/>
            <consortium name="The Broad Institute Genome Sequencing Center for Infectious Disease"/>
            <person name="Wu L."/>
            <person name="Ma J."/>
        </authorList>
    </citation>
    <scope>NUCLEOTIDE SEQUENCE [LARGE SCALE GENOMIC DNA]</scope>
    <source>
        <strain evidence="4">JCM 17017</strain>
    </source>
</reference>
<dbReference type="PANTHER" id="PTHR43841:SF3">
    <property type="entry name" value="(3R)-HYDROXYACYL-ACP DEHYDRATASE SUBUNIT HADB"/>
    <property type="match status" value="1"/>
</dbReference>
<proteinExistence type="inferred from homology"/>
<evidence type="ECO:0000313" key="3">
    <source>
        <dbReference type="EMBL" id="GAA3827767.1"/>
    </source>
</evidence>
<dbReference type="InterPro" id="IPR003965">
    <property type="entry name" value="Fatty_acid_synthase"/>
</dbReference>
<gene>
    <name evidence="3" type="ORF">GCM10022380_52900</name>
</gene>
<organism evidence="3 4">
    <name type="scientific">Amycolatopsis tucumanensis</name>
    <dbReference type="NCBI Taxonomy" id="401106"/>
    <lineage>
        <taxon>Bacteria</taxon>
        <taxon>Bacillati</taxon>
        <taxon>Actinomycetota</taxon>
        <taxon>Actinomycetes</taxon>
        <taxon>Pseudonocardiales</taxon>
        <taxon>Pseudonocardiaceae</taxon>
        <taxon>Amycolatopsis</taxon>
    </lineage>
</organism>
<dbReference type="Pfam" id="PF01575">
    <property type="entry name" value="MaoC_dehydratas"/>
    <property type="match status" value="1"/>
</dbReference>
<dbReference type="Gene3D" id="3.10.129.10">
    <property type="entry name" value="Hotdog Thioesterase"/>
    <property type="match status" value="1"/>
</dbReference>
<comment type="similarity">
    <text evidence="1">Belongs to the enoyl-CoA hydratase/isomerase family.</text>
</comment>
<protein>
    <submittedName>
        <fullName evidence="3">MaoC family dehydratase</fullName>
    </submittedName>
</protein>
<comment type="caution">
    <text evidence="3">The sequence shown here is derived from an EMBL/GenBank/DDBJ whole genome shotgun (WGS) entry which is preliminary data.</text>
</comment>
<sequence>MTGSGPVEPGETFELAVTPDRYLPHRYAGASEDFNPIHVDEEYARGVGLPGNILHGLYTMGIAARAVMTAAGGDPRVLRRIAVQFRGFGVPEEEIVVRGSVRAADGAGIVADLAADQNGRPLIRGGEAVTRS</sequence>
<dbReference type="PANTHER" id="PTHR43841">
    <property type="entry name" value="3-HYDROXYACYL-THIOESTER DEHYDRATASE HTDX-RELATED"/>
    <property type="match status" value="1"/>
</dbReference>
<dbReference type="PRINTS" id="PR01483">
    <property type="entry name" value="FASYNTHASE"/>
</dbReference>
<dbReference type="EMBL" id="BAABCM010000007">
    <property type="protein sequence ID" value="GAA3827767.1"/>
    <property type="molecule type" value="Genomic_DNA"/>
</dbReference>
<evidence type="ECO:0000259" key="2">
    <source>
        <dbReference type="Pfam" id="PF01575"/>
    </source>
</evidence>
<accession>A0ABP7IUZ1</accession>
<feature type="domain" description="MaoC-like" evidence="2">
    <location>
        <begin position="25"/>
        <end position="101"/>
    </location>
</feature>